<name>M0LLH8_HALJT</name>
<dbReference type="GO" id="GO:0008832">
    <property type="term" value="F:dGTPase activity"/>
    <property type="evidence" value="ECO:0007669"/>
    <property type="project" value="TreeGrafter"/>
</dbReference>
<organism evidence="1 2">
    <name type="scientific">Haloarcula japonica (strain ATCC 49778 / DSM 6131 / JCM 7785 / NBRC 101032 / NCIMB 13157 / TR-1)</name>
    <dbReference type="NCBI Taxonomy" id="1227453"/>
    <lineage>
        <taxon>Archaea</taxon>
        <taxon>Methanobacteriati</taxon>
        <taxon>Methanobacteriota</taxon>
        <taxon>Stenosarchaea group</taxon>
        <taxon>Halobacteria</taxon>
        <taxon>Halobacteriales</taxon>
        <taxon>Haloarculaceae</taxon>
        <taxon>Haloarcula</taxon>
    </lineage>
</organism>
<sequence>MKSYFGNISFNNKKLDKNLLYHQLKNDDILSSIFGDRFSESEEEEIKNLLEFFVDRQNHSLRKKYSDKYYLSEIMDSTIDADRLDYLFRDSHNLKYGLPTDETNLRKLIGTVQTKSVETDDGLELRRLCWPGSKKRQIEDLLKERRVLYTDVYESDSKIAVDEMVTHGLYHFLQYYDIDGARGGVDAEIMDEIALLTDTDLLNFFMDVGEPFFSRELIKDVYRGSFFTPIHDFEIEYPSENGSPNEPNRLEAANEEIKNIIDPNSPVDETTAREVRKVIKKTGGGLVFKELLFILVWEMLDRYHEQTKLESLFWEELMDDSHLRDIYTQSLLERYGMTDELSEYTDLVPEHYDSIYNIPSIFISIPTYVTRKRAENEIWEKEDSDTSIEWYDPPENEELDLPLRKQFQSKRVIICGPEPFVENDIDDKIEEKFKTFVKDVDNWLTPEIFR</sequence>
<reference evidence="1 2" key="1">
    <citation type="journal article" date="2014" name="PLoS Genet.">
        <title>Phylogenetically driven sequencing of extremely halophilic archaea reveals strategies for static and dynamic osmo-response.</title>
        <authorList>
            <person name="Becker E.A."/>
            <person name="Seitzer P.M."/>
            <person name="Tritt A."/>
            <person name="Larsen D."/>
            <person name="Krusor M."/>
            <person name="Yao A.I."/>
            <person name="Wu D."/>
            <person name="Madern D."/>
            <person name="Eisen J.A."/>
            <person name="Darling A.E."/>
            <person name="Facciotti M.T."/>
        </authorList>
    </citation>
    <scope>NUCLEOTIDE SEQUENCE [LARGE SCALE GENOMIC DNA]</scope>
    <source>
        <strain evidence="2">ATCC 49778 / DSM 6131 / JCM 7785 / NBRC 101032 / NCIMB 13157 / TR-1</strain>
    </source>
</reference>
<accession>M0LLH8</accession>
<proteinExistence type="predicted"/>
<dbReference type="Gene3D" id="1.10.3210.10">
    <property type="entry name" value="Hypothetical protein af1432"/>
    <property type="match status" value="1"/>
</dbReference>
<dbReference type="AlphaFoldDB" id="M0LLH8"/>
<dbReference type="PANTHER" id="PTHR11373">
    <property type="entry name" value="DEOXYNUCLEOSIDE TRIPHOSPHATE TRIPHOSPHOHYDROLASE"/>
    <property type="match status" value="1"/>
</dbReference>
<comment type="caution">
    <text evidence="1">The sequence shown here is derived from an EMBL/GenBank/DDBJ whole genome shotgun (WGS) entry which is preliminary data.</text>
</comment>
<evidence type="ECO:0000313" key="1">
    <source>
        <dbReference type="EMBL" id="EMA34376.1"/>
    </source>
</evidence>
<dbReference type="PANTHER" id="PTHR11373:SF4">
    <property type="entry name" value="DEOXYNUCLEOSIDE TRIPHOSPHATE TRIPHOSPHOHYDROLASE SAMHD1"/>
    <property type="match status" value="1"/>
</dbReference>
<dbReference type="PATRIC" id="fig|1227453.3.peg.514"/>
<gene>
    <name evidence="1" type="ORF">C444_02536</name>
</gene>
<dbReference type="SUPFAM" id="SSF109604">
    <property type="entry name" value="HD-domain/PDEase-like"/>
    <property type="match status" value="1"/>
</dbReference>
<dbReference type="InterPro" id="IPR050135">
    <property type="entry name" value="dGTPase-like"/>
</dbReference>
<dbReference type="EMBL" id="AOLY01000005">
    <property type="protein sequence ID" value="EMA34376.1"/>
    <property type="molecule type" value="Genomic_DNA"/>
</dbReference>
<protein>
    <submittedName>
        <fullName evidence="1">Metal dependent phosphohydrolase</fullName>
    </submittedName>
</protein>
<evidence type="ECO:0000313" key="2">
    <source>
        <dbReference type="Proteomes" id="UP000011524"/>
    </source>
</evidence>
<keyword evidence="2" id="KW-1185">Reference proteome</keyword>
<dbReference type="GO" id="GO:0006203">
    <property type="term" value="P:dGTP catabolic process"/>
    <property type="evidence" value="ECO:0007669"/>
    <property type="project" value="TreeGrafter"/>
</dbReference>
<dbReference type="Proteomes" id="UP000011524">
    <property type="component" value="Unassembled WGS sequence"/>
</dbReference>